<evidence type="ECO:0000313" key="2">
    <source>
        <dbReference type="Proteomes" id="UP001597286"/>
    </source>
</evidence>
<accession>A0ABW4P1T1</accession>
<dbReference type="PIRSF" id="PIRSF020680">
    <property type="entry name" value="PhnH"/>
    <property type="match status" value="1"/>
</dbReference>
<dbReference type="RefSeq" id="WP_378484941.1">
    <property type="nucleotide sequence ID" value="NZ_JBHUFB010000009.1"/>
</dbReference>
<name>A0ABW4P1T1_9NOCA</name>
<dbReference type="NCBIfam" id="TIGR03292">
    <property type="entry name" value="PhnH_redo"/>
    <property type="match status" value="1"/>
</dbReference>
<sequence>MITDTAAVRGAALDAVAAQRVYRSALEALSRPGTVHPLPPSGYPAALLPVLALADLDTGTHLVDLPGDAWEPIVEVATGAPVVEVHAARYVTVLDPAAAADAVAHAHPGSAASPESGATVVIAVESVVGGDPVLLTGPGVAGELLFAPRGVDPAIWTIREGRVADFPAGIDLLFVDPDGGIVGVPRTTTATTTTR</sequence>
<gene>
    <name evidence="1" type="primary">phnH</name>
    <name evidence="1" type="ORF">ACFSJG_09450</name>
</gene>
<dbReference type="Proteomes" id="UP001597286">
    <property type="component" value="Unassembled WGS sequence"/>
</dbReference>
<comment type="caution">
    <text evidence="1">The sequence shown here is derived from an EMBL/GenBank/DDBJ whole genome shotgun (WGS) entry which is preliminary data.</text>
</comment>
<dbReference type="InterPro" id="IPR038058">
    <property type="entry name" value="PhnH-like_sp"/>
</dbReference>
<reference evidence="2" key="1">
    <citation type="journal article" date="2019" name="Int. J. Syst. Evol. Microbiol.">
        <title>The Global Catalogue of Microorganisms (GCM) 10K type strain sequencing project: providing services to taxonomists for standard genome sequencing and annotation.</title>
        <authorList>
            <consortium name="The Broad Institute Genomics Platform"/>
            <consortium name="The Broad Institute Genome Sequencing Center for Infectious Disease"/>
            <person name="Wu L."/>
            <person name="Ma J."/>
        </authorList>
    </citation>
    <scope>NUCLEOTIDE SEQUENCE [LARGE SCALE GENOMIC DNA]</scope>
    <source>
        <strain evidence="2">DT72</strain>
    </source>
</reference>
<organism evidence="1 2">
    <name type="scientific">Rhodococcus gannanensis</name>
    <dbReference type="NCBI Taxonomy" id="1960308"/>
    <lineage>
        <taxon>Bacteria</taxon>
        <taxon>Bacillati</taxon>
        <taxon>Actinomycetota</taxon>
        <taxon>Actinomycetes</taxon>
        <taxon>Mycobacteriales</taxon>
        <taxon>Nocardiaceae</taxon>
        <taxon>Rhodococcus</taxon>
    </lineage>
</organism>
<dbReference type="GO" id="GO:0016829">
    <property type="term" value="F:lyase activity"/>
    <property type="evidence" value="ECO:0007669"/>
    <property type="project" value="UniProtKB-KW"/>
</dbReference>
<evidence type="ECO:0000313" key="1">
    <source>
        <dbReference type="EMBL" id="MFD1812436.1"/>
    </source>
</evidence>
<keyword evidence="2" id="KW-1185">Reference proteome</keyword>
<proteinExistence type="predicted"/>
<dbReference type="Gene3D" id="3.40.50.11310">
    <property type="entry name" value="Bacterial phosphonate metabolism protein PhnH"/>
    <property type="match status" value="1"/>
</dbReference>
<dbReference type="Pfam" id="PF05845">
    <property type="entry name" value="PhnH"/>
    <property type="match status" value="1"/>
</dbReference>
<dbReference type="InterPro" id="IPR008772">
    <property type="entry name" value="Phosphonate_metab_PhnH"/>
</dbReference>
<protein>
    <submittedName>
        <fullName evidence="1">Phosphonate C-P lyase system protein PhnH</fullName>
    </submittedName>
</protein>
<dbReference type="SUPFAM" id="SSF159709">
    <property type="entry name" value="PhnH-like"/>
    <property type="match status" value="1"/>
</dbReference>
<dbReference type="EMBL" id="JBHUFB010000009">
    <property type="protein sequence ID" value="MFD1812436.1"/>
    <property type="molecule type" value="Genomic_DNA"/>
</dbReference>
<keyword evidence="1" id="KW-0456">Lyase</keyword>